<gene>
    <name evidence="9" type="ORF">LX13_000688</name>
</gene>
<proteinExistence type="predicted"/>
<protein>
    <submittedName>
        <fullName evidence="9">Arabinose efflux permease, MFS family</fullName>
    </submittedName>
</protein>
<dbReference type="EMBL" id="JAMTCJ010000001">
    <property type="protein sequence ID" value="MCP2174881.1"/>
    <property type="molecule type" value="Genomic_DNA"/>
</dbReference>
<evidence type="ECO:0000313" key="10">
    <source>
        <dbReference type="Proteomes" id="UP001206895"/>
    </source>
</evidence>
<evidence type="ECO:0000256" key="7">
    <source>
        <dbReference type="SAM" id="Phobius"/>
    </source>
</evidence>
<dbReference type="Pfam" id="PF05977">
    <property type="entry name" value="MFS_3"/>
    <property type="match status" value="1"/>
</dbReference>
<keyword evidence="10" id="KW-1185">Reference proteome</keyword>
<dbReference type="InterPro" id="IPR036259">
    <property type="entry name" value="MFS_trans_sf"/>
</dbReference>
<feature type="transmembrane region" description="Helical" evidence="7">
    <location>
        <begin position="349"/>
        <end position="372"/>
    </location>
</feature>
<feature type="transmembrane region" description="Helical" evidence="7">
    <location>
        <begin position="289"/>
        <end position="310"/>
    </location>
</feature>
<organism evidence="9 10">
    <name type="scientific">Williamsia maris</name>
    <dbReference type="NCBI Taxonomy" id="72806"/>
    <lineage>
        <taxon>Bacteria</taxon>
        <taxon>Bacillati</taxon>
        <taxon>Actinomycetota</taxon>
        <taxon>Actinomycetes</taxon>
        <taxon>Mycobacteriales</taxon>
        <taxon>Nocardiaceae</taxon>
        <taxon>Williamsia</taxon>
    </lineage>
</organism>
<feature type="transmembrane region" description="Helical" evidence="7">
    <location>
        <begin position="378"/>
        <end position="397"/>
    </location>
</feature>
<dbReference type="PANTHER" id="PTHR23513">
    <property type="entry name" value="INTEGRAL MEMBRANE EFFLUX PROTEIN-RELATED"/>
    <property type="match status" value="1"/>
</dbReference>
<reference evidence="9 10" key="1">
    <citation type="submission" date="2022-06" db="EMBL/GenBank/DDBJ databases">
        <title>Genomic Encyclopedia of Archaeal and Bacterial Type Strains, Phase II (KMG-II): from individual species to whole genera.</title>
        <authorList>
            <person name="Goeker M."/>
        </authorList>
    </citation>
    <scope>NUCLEOTIDE SEQUENCE [LARGE SCALE GENOMIC DNA]</scope>
    <source>
        <strain evidence="9 10">DSM 44693</strain>
    </source>
</reference>
<feature type="transmembrane region" description="Helical" evidence="7">
    <location>
        <begin position="259"/>
        <end position="277"/>
    </location>
</feature>
<keyword evidence="4 7" id="KW-0812">Transmembrane</keyword>
<evidence type="ECO:0000259" key="8">
    <source>
        <dbReference type="PROSITE" id="PS50850"/>
    </source>
</evidence>
<feature type="domain" description="Major facilitator superfamily (MFS) profile" evidence="8">
    <location>
        <begin position="1"/>
        <end position="400"/>
    </location>
</feature>
<dbReference type="CDD" id="cd06173">
    <property type="entry name" value="MFS_MefA_like"/>
    <property type="match status" value="1"/>
</dbReference>
<dbReference type="InterPro" id="IPR020846">
    <property type="entry name" value="MFS_dom"/>
</dbReference>
<feature type="transmembrane region" description="Helical" evidence="7">
    <location>
        <begin position="80"/>
        <end position="98"/>
    </location>
</feature>
<evidence type="ECO:0000256" key="4">
    <source>
        <dbReference type="ARBA" id="ARBA00022692"/>
    </source>
</evidence>
<feature type="transmembrane region" description="Helical" evidence="7">
    <location>
        <begin position="176"/>
        <end position="193"/>
    </location>
</feature>
<evidence type="ECO:0000256" key="6">
    <source>
        <dbReference type="ARBA" id="ARBA00023136"/>
    </source>
</evidence>
<keyword evidence="3" id="KW-1003">Cell membrane</keyword>
<feature type="transmembrane region" description="Helical" evidence="7">
    <location>
        <begin position="316"/>
        <end position="337"/>
    </location>
</feature>
<evidence type="ECO:0000256" key="3">
    <source>
        <dbReference type="ARBA" id="ARBA00022475"/>
    </source>
</evidence>
<feature type="transmembrane region" description="Helical" evidence="7">
    <location>
        <begin position="223"/>
        <end position="247"/>
    </location>
</feature>
<evidence type="ECO:0000313" key="9">
    <source>
        <dbReference type="EMBL" id="MCP2174881.1"/>
    </source>
</evidence>
<dbReference type="PROSITE" id="PS50850">
    <property type="entry name" value="MFS"/>
    <property type="match status" value="1"/>
</dbReference>
<dbReference type="SUPFAM" id="SSF103473">
    <property type="entry name" value="MFS general substrate transporter"/>
    <property type="match status" value="1"/>
</dbReference>
<evidence type="ECO:0000256" key="5">
    <source>
        <dbReference type="ARBA" id="ARBA00022989"/>
    </source>
</evidence>
<keyword evidence="2" id="KW-0813">Transport</keyword>
<dbReference type="Proteomes" id="UP001206895">
    <property type="component" value="Unassembled WGS sequence"/>
</dbReference>
<keyword evidence="6 7" id="KW-0472">Membrane</keyword>
<evidence type="ECO:0000256" key="2">
    <source>
        <dbReference type="ARBA" id="ARBA00022448"/>
    </source>
</evidence>
<feature type="transmembrane region" description="Helical" evidence="7">
    <location>
        <begin position="49"/>
        <end position="73"/>
    </location>
</feature>
<comment type="caution">
    <text evidence="9">The sequence shown here is derived from an EMBL/GenBank/DDBJ whole genome shotgun (WGS) entry which is preliminary data.</text>
</comment>
<accession>A0ABT1HB15</accession>
<dbReference type="InterPro" id="IPR010290">
    <property type="entry name" value="TM_effector"/>
</dbReference>
<keyword evidence="5 7" id="KW-1133">Transmembrane helix</keyword>
<dbReference type="PANTHER" id="PTHR23513:SF11">
    <property type="entry name" value="STAPHYLOFERRIN A TRANSPORTER"/>
    <property type="match status" value="1"/>
</dbReference>
<sequence length="424" mass="44201">MPLPLMFSSLGVRNYRLWASGQVVSLVGTWMQRIAQDWLVLHLSGGNGLAVGIVMALQFGPTAVLSMPAGALADRYDKRTILLGTQVGMAVCALVLGVSDTLGLATLGQVYVLSFALGAISAIDAPVRQSFAVEMVGPEHLPNAVALNSMTFNLARIIGPAIAGVLINLIGTGPVFLVNVVSFVAVIIGLLMMRPGDLIRSDKPAGRGSVRSGIAYVRGHPHLVVVLSTVFVVATFGMNFPLSLALITRNTFAGSAGGYGLLSTMLAVGTLAGATLAARRRSPARLRHFLAAATAFGVLEVVVGLMPTFWLVAVMLIPAGAAVITFSTTAMNIVQLSVDSSMRGRVMGIYMLCFLGGTPLGSPLLGWLAGVYGPRSSLLIGGAVSAVAGVVCVALLMRAHHLRPTIDHGRIGLHKVGVHQDVRV</sequence>
<name>A0ABT1HB15_9NOCA</name>
<comment type="subcellular location">
    <subcellularLocation>
        <location evidence="1">Cell membrane</location>
        <topology evidence="1">Multi-pass membrane protein</topology>
    </subcellularLocation>
</comment>
<dbReference type="Gene3D" id="1.20.1250.20">
    <property type="entry name" value="MFS general substrate transporter like domains"/>
    <property type="match status" value="1"/>
</dbReference>
<feature type="transmembrane region" description="Helical" evidence="7">
    <location>
        <begin position="104"/>
        <end position="123"/>
    </location>
</feature>
<evidence type="ECO:0000256" key="1">
    <source>
        <dbReference type="ARBA" id="ARBA00004651"/>
    </source>
</evidence>